<accession>A0ACC2CAD2</accession>
<evidence type="ECO:0000313" key="2">
    <source>
        <dbReference type="Proteomes" id="UP001162992"/>
    </source>
</evidence>
<sequence>MMEMAEARSPKAQSPPCAQEALQLLNCVASENYDPRKCVSLLAVLRRCVEIEKVRKFSIAGSEEEVSAAGTSES</sequence>
<reference evidence="2" key="1">
    <citation type="journal article" date="2024" name="Proc. Natl. Acad. Sci. U.S.A.">
        <title>Extraordinary preservation of gene collinearity over three hundred million years revealed in homosporous lycophytes.</title>
        <authorList>
            <person name="Li C."/>
            <person name="Wickell D."/>
            <person name="Kuo L.Y."/>
            <person name="Chen X."/>
            <person name="Nie B."/>
            <person name="Liao X."/>
            <person name="Peng D."/>
            <person name="Ji J."/>
            <person name="Jenkins J."/>
            <person name="Williams M."/>
            <person name="Shu S."/>
            <person name="Plott C."/>
            <person name="Barry K."/>
            <person name="Rajasekar S."/>
            <person name="Grimwood J."/>
            <person name="Han X."/>
            <person name="Sun S."/>
            <person name="Hou Z."/>
            <person name="He W."/>
            <person name="Dai G."/>
            <person name="Sun C."/>
            <person name="Schmutz J."/>
            <person name="Leebens-Mack J.H."/>
            <person name="Li F.W."/>
            <person name="Wang L."/>
        </authorList>
    </citation>
    <scope>NUCLEOTIDE SEQUENCE [LARGE SCALE GENOMIC DNA]</scope>
    <source>
        <strain evidence="2">cv. PW_Plant_1</strain>
    </source>
</reference>
<name>A0ACC2CAD2_DIPCM</name>
<protein>
    <submittedName>
        <fullName evidence="1">Uncharacterized protein</fullName>
    </submittedName>
</protein>
<evidence type="ECO:0000313" key="1">
    <source>
        <dbReference type="EMBL" id="KAJ7538930.1"/>
    </source>
</evidence>
<proteinExistence type="predicted"/>
<dbReference type="EMBL" id="CM055102">
    <property type="protein sequence ID" value="KAJ7538930.1"/>
    <property type="molecule type" value="Genomic_DNA"/>
</dbReference>
<gene>
    <name evidence="1" type="ORF">O6H91_11G068700</name>
</gene>
<dbReference type="Proteomes" id="UP001162992">
    <property type="component" value="Chromosome 11"/>
</dbReference>
<keyword evidence="2" id="KW-1185">Reference proteome</keyword>
<comment type="caution">
    <text evidence="1">The sequence shown here is derived from an EMBL/GenBank/DDBJ whole genome shotgun (WGS) entry which is preliminary data.</text>
</comment>
<organism evidence="1 2">
    <name type="scientific">Diphasiastrum complanatum</name>
    <name type="common">Issler's clubmoss</name>
    <name type="synonym">Lycopodium complanatum</name>
    <dbReference type="NCBI Taxonomy" id="34168"/>
    <lineage>
        <taxon>Eukaryota</taxon>
        <taxon>Viridiplantae</taxon>
        <taxon>Streptophyta</taxon>
        <taxon>Embryophyta</taxon>
        <taxon>Tracheophyta</taxon>
        <taxon>Lycopodiopsida</taxon>
        <taxon>Lycopodiales</taxon>
        <taxon>Lycopodiaceae</taxon>
        <taxon>Lycopodioideae</taxon>
        <taxon>Diphasiastrum</taxon>
    </lineage>
</organism>